<gene>
    <name evidence="1" type="ORF">I6E12_09280</name>
</gene>
<proteinExistence type="predicted"/>
<dbReference type="Proteomes" id="UP001200470">
    <property type="component" value="Unassembled WGS sequence"/>
</dbReference>
<dbReference type="InterPro" id="IPR016024">
    <property type="entry name" value="ARM-type_fold"/>
</dbReference>
<name>A0ABS9CJ30_9BACT</name>
<comment type="caution">
    <text evidence="1">The sequence shown here is derived from an EMBL/GenBank/DDBJ whole genome shotgun (WGS) entry which is preliminary data.</text>
</comment>
<sequence length="171" mass="19836">MITEERLKGAYSEGEALAIYNEVKQSGDLIGFCRTYMNHEDYQVARNALWGVTKASKAEHTQLQPLLHPLIDLAIQTDNASVRRLSLYHIERLKLEEDDLRTDFLDFCLAHMVNPDEFPGIQSLCMKIAYRMCKFYPELMGEFMRTIESMDMTFYKPAVKCVRSRILGSKR</sequence>
<dbReference type="RefSeq" id="WP_301638371.1">
    <property type="nucleotide sequence ID" value="NZ_JADYTN010000021.1"/>
</dbReference>
<organism evidence="1 2">
    <name type="scientific">Xylanibacter brevis</name>
    <dbReference type="NCBI Taxonomy" id="83231"/>
    <lineage>
        <taxon>Bacteria</taxon>
        <taxon>Pseudomonadati</taxon>
        <taxon>Bacteroidota</taxon>
        <taxon>Bacteroidia</taxon>
        <taxon>Bacteroidales</taxon>
        <taxon>Prevotellaceae</taxon>
        <taxon>Xylanibacter</taxon>
    </lineage>
</organism>
<accession>A0ABS9CJ30</accession>
<evidence type="ECO:0000313" key="2">
    <source>
        <dbReference type="Proteomes" id="UP001200470"/>
    </source>
</evidence>
<reference evidence="1 2" key="1">
    <citation type="submission" date="2020-12" db="EMBL/GenBank/DDBJ databases">
        <title>Whole genome sequences of gut porcine anaerobes.</title>
        <authorList>
            <person name="Kubasova T."/>
            <person name="Jahodarova E."/>
            <person name="Rychlik I."/>
        </authorList>
    </citation>
    <scope>NUCLEOTIDE SEQUENCE [LARGE SCALE GENOMIC DNA]</scope>
    <source>
        <strain evidence="1 2">An925</strain>
    </source>
</reference>
<evidence type="ECO:0000313" key="1">
    <source>
        <dbReference type="EMBL" id="MCF2564302.1"/>
    </source>
</evidence>
<evidence type="ECO:0008006" key="3">
    <source>
        <dbReference type="Google" id="ProtNLM"/>
    </source>
</evidence>
<dbReference type="EMBL" id="JADYTN010000021">
    <property type="protein sequence ID" value="MCF2564302.1"/>
    <property type="molecule type" value="Genomic_DNA"/>
</dbReference>
<protein>
    <recommendedName>
        <fullName evidence="3">HEAT repeat domain-containing protein</fullName>
    </recommendedName>
</protein>
<dbReference type="SUPFAM" id="SSF48371">
    <property type="entry name" value="ARM repeat"/>
    <property type="match status" value="1"/>
</dbReference>
<keyword evidence="2" id="KW-1185">Reference proteome</keyword>